<dbReference type="RefSeq" id="WP_220635705.1">
    <property type="nucleotide sequence ID" value="NZ_CAJQUM010000001.1"/>
</dbReference>
<evidence type="ECO:0008006" key="3">
    <source>
        <dbReference type="Google" id="ProtNLM"/>
    </source>
</evidence>
<dbReference type="Proteomes" id="UP000742786">
    <property type="component" value="Unassembled WGS sequence"/>
</dbReference>
<sequence>MSRKQGFKWYETDFLEARDGKIVAYHNLESMRQNLGIPGHISDIDAATFLRQKIRTLVYTVNETGVAHRYLSRGAAGIYTDFISPESIRAVTNKYEKQPTSASRSRIPYPLAISGSRIDNR</sequence>
<reference evidence="1" key="1">
    <citation type="submission" date="2021-04" db="EMBL/GenBank/DDBJ databases">
        <authorList>
            <person name="Hornung B."/>
        </authorList>
    </citation>
    <scope>NUCLEOTIDE SEQUENCE</scope>
    <source>
        <strain evidence="1">G5G6</strain>
    </source>
</reference>
<evidence type="ECO:0000313" key="1">
    <source>
        <dbReference type="EMBL" id="CAG4883778.1"/>
    </source>
</evidence>
<dbReference type="EMBL" id="CAJQUM010000001">
    <property type="protein sequence ID" value="CAG4883778.1"/>
    <property type="molecule type" value="Genomic_DNA"/>
</dbReference>
<accession>A0A916N0C4</accession>
<keyword evidence="2" id="KW-1185">Reference proteome</keyword>
<dbReference type="AlphaFoldDB" id="A0A916N0C4"/>
<gene>
    <name evidence="1" type="ORF">GTOL_11661</name>
</gene>
<name>A0A916N0C4_9PROT</name>
<protein>
    <recommendedName>
        <fullName evidence="3">GP-PDE domain-containing protein</fullName>
    </recommendedName>
</protein>
<proteinExistence type="predicted"/>
<organism evidence="1 2">
    <name type="scientific">Georgfuchsia toluolica</name>
    <dbReference type="NCBI Taxonomy" id="424218"/>
    <lineage>
        <taxon>Bacteria</taxon>
        <taxon>Pseudomonadati</taxon>
        <taxon>Pseudomonadota</taxon>
        <taxon>Betaproteobacteria</taxon>
        <taxon>Nitrosomonadales</taxon>
        <taxon>Sterolibacteriaceae</taxon>
        <taxon>Georgfuchsia</taxon>
    </lineage>
</organism>
<evidence type="ECO:0000313" key="2">
    <source>
        <dbReference type="Proteomes" id="UP000742786"/>
    </source>
</evidence>
<comment type="caution">
    <text evidence="1">The sequence shown here is derived from an EMBL/GenBank/DDBJ whole genome shotgun (WGS) entry which is preliminary data.</text>
</comment>